<evidence type="ECO:0000256" key="3">
    <source>
        <dbReference type="ARBA" id="ARBA00022989"/>
    </source>
</evidence>
<comment type="subcellular location">
    <subcellularLocation>
        <location evidence="1">Membrane</location>
        <topology evidence="1">Multi-pass membrane protein</topology>
    </subcellularLocation>
</comment>
<dbReference type="InterPro" id="IPR004342">
    <property type="entry name" value="EXS_C"/>
</dbReference>
<dbReference type="Proteomes" id="UP000076727">
    <property type="component" value="Unassembled WGS sequence"/>
</dbReference>
<evidence type="ECO:0000313" key="8">
    <source>
        <dbReference type="Proteomes" id="UP000076727"/>
    </source>
</evidence>
<dbReference type="PANTHER" id="PTHR10783:SF103">
    <property type="entry name" value="SOLUTE CARRIER FAMILY 53 MEMBER 1"/>
    <property type="match status" value="1"/>
</dbReference>
<keyword evidence="8" id="KW-1185">Reference proteome</keyword>
<dbReference type="AlphaFoldDB" id="A0A165SEP9"/>
<dbReference type="Pfam" id="PF03124">
    <property type="entry name" value="EXS"/>
    <property type="match status" value="1"/>
</dbReference>
<dbReference type="OrthoDB" id="9970435at2759"/>
<dbReference type="GO" id="GO:0005794">
    <property type="term" value="C:Golgi apparatus"/>
    <property type="evidence" value="ECO:0007669"/>
    <property type="project" value="TreeGrafter"/>
</dbReference>
<evidence type="ECO:0000256" key="1">
    <source>
        <dbReference type="ARBA" id="ARBA00004141"/>
    </source>
</evidence>
<feature type="non-terminal residue" evidence="7">
    <location>
        <position position="1"/>
    </location>
</feature>
<feature type="transmembrane region" description="Helical" evidence="5">
    <location>
        <begin position="68"/>
        <end position="87"/>
    </location>
</feature>
<dbReference type="GO" id="GO:0005886">
    <property type="term" value="C:plasma membrane"/>
    <property type="evidence" value="ECO:0007669"/>
    <property type="project" value="TreeGrafter"/>
</dbReference>
<accession>A0A165SEP9</accession>
<dbReference type="EMBL" id="KV429043">
    <property type="protein sequence ID" value="KZT71878.1"/>
    <property type="molecule type" value="Genomic_DNA"/>
</dbReference>
<feature type="non-terminal residue" evidence="7">
    <location>
        <position position="163"/>
    </location>
</feature>
<evidence type="ECO:0000256" key="5">
    <source>
        <dbReference type="SAM" id="Phobius"/>
    </source>
</evidence>
<evidence type="ECO:0000259" key="6">
    <source>
        <dbReference type="PROSITE" id="PS51380"/>
    </source>
</evidence>
<keyword evidence="4 5" id="KW-0472">Membrane</keyword>
<dbReference type="GO" id="GO:0006817">
    <property type="term" value="P:phosphate ion transport"/>
    <property type="evidence" value="ECO:0007669"/>
    <property type="project" value="TreeGrafter"/>
</dbReference>
<dbReference type="GO" id="GO:0000822">
    <property type="term" value="F:inositol hexakisphosphate binding"/>
    <property type="evidence" value="ECO:0007669"/>
    <property type="project" value="TreeGrafter"/>
</dbReference>
<keyword evidence="2 5" id="KW-0812">Transmembrane</keyword>
<dbReference type="GO" id="GO:0016036">
    <property type="term" value="P:cellular response to phosphate starvation"/>
    <property type="evidence" value="ECO:0007669"/>
    <property type="project" value="TreeGrafter"/>
</dbReference>
<dbReference type="STRING" id="1314783.A0A165SEP9"/>
<proteinExistence type="predicted"/>
<keyword evidence="3 5" id="KW-1133">Transmembrane helix</keyword>
<evidence type="ECO:0000256" key="4">
    <source>
        <dbReference type="ARBA" id="ARBA00023136"/>
    </source>
</evidence>
<dbReference type="PANTHER" id="PTHR10783">
    <property type="entry name" value="XENOTROPIC AND POLYTROPIC RETROVIRUS RECEPTOR 1-RELATED"/>
    <property type="match status" value="1"/>
</dbReference>
<feature type="domain" description="EXS" evidence="6">
    <location>
        <begin position="1"/>
        <end position="156"/>
    </location>
</feature>
<feature type="transmembrane region" description="Helical" evidence="5">
    <location>
        <begin position="29"/>
        <end position="48"/>
    </location>
</feature>
<organism evidence="7 8">
    <name type="scientific">Daedalea quercina L-15889</name>
    <dbReference type="NCBI Taxonomy" id="1314783"/>
    <lineage>
        <taxon>Eukaryota</taxon>
        <taxon>Fungi</taxon>
        <taxon>Dikarya</taxon>
        <taxon>Basidiomycota</taxon>
        <taxon>Agaricomycotina</taxon>
        <taxon>Agaricomycetes</taxon>
        <taxon>Polyporales</taxon>
        <taxon>Fomitopsis</taxon>
    </lineage>
</organism>
<evidence type="ECO:0000313" key="7">
    <source>
        <dbReference type="EMBL" id="KZT71878.1"/>
    </source>
</evidence>
<reference evidence="7 8" key="1">
    <citation type="journal article" date="2016" name="Mol. Biol. Evol.">
        <title>Comparative Genomics of Early-Diverging Mushroom-Forming Fungi Provides Insights into the Origins of Lignocellulose Decay Capabilities.</title>
        <authorList>
            <person name="Nagy L.G."/>
            <person name="Riley R."/>
            <person name="Tritt A."/>
            <person name="Adam C."/>
            <person name="Daum C."/>
            <person name="Floudas D."/>
            <person name="Sun H."/>
            <person name="Yadav J.S."/>
            <person name="Pangilinan J."/>
            <person name="Larsson K.H."/>
            <person name="Matsuura K."/>
            <person name="Barry K."/>
            <person name="Labutti K."/>
            <person name="Kuo R."/>
            <person name="Ohm R.A."/>
            <person name="Bhattacharya S.S."/>
            <person name="Shirouzu T."/>
            <person name="Yoshinaga Y."/>
            <person name="Martin F.M."/>
            <person name="Grigoriev I.V."/>
            <person name="Hibbett D.S."/>
        </authorList>
    </citation>
    <scope>NUCLEOTIDE SEQUENCE [LARGE SCALE GENOMIC DNA]</scope>
    <source>
        <strain evidence="7 8">L-15889</strain>
    </source>
</reference>
<dbReference type="PROSITE" id="PS51380">
    <property type="entry name" value="EXS"/>
    <property type="match status" value="1"/>
</dbReference>
<evidence type="ECO:0000256" key="2">
    <source>
        <dbReference type="ARBA" id="ARBA00022692"/>
    </source>
</evidence>
<sequence>GVIYYMTYYLWRAEGEYADCIGGIYGPRFIAWCIMGVLYATYACAWDLLMDWSFFQPHAKYPLLRSEILYTSWLPVYYVAIITNMIIRFEFVMYIPHSGINYTIRTFIAAMLEMLRRWQWNFFRLENEHIGNMDQYRVTREVPLPYSFDDAAQESDGGDEDED</sequence>
<protein>
    <recommendedName>
        <fullName evidence="6">EXS domain-containing protein</fullName>
    </recommendedName>
</protein>
<name>A0A165SEP9_9APHY</name>
<gene>
    <name evidence="7" type="ORF">DAEQUDRAFT_636838</name>
</gene>